<dbReference type="GeneID" id="70186583"/>
<gene>
    <name evidence="2" type="ORF">B0I36DRAFT_351699</name>
</gene>
<dbReference type="Proteomes" id="UP000756346">
    <property type="component" value="Unassembled WGS sequence"/>
</dbReference>
<organism evidence="2 3">
    <name type="scientific">Microdochium trichocladiopsis</name>
    <dbReference type="NCBI Taxonomy" id="1682393"/>
    <lineage>
        <taxon>Eukaryota</taxon>
        <taxon>Fungi</taxon>
        <taxon>Dikarya</taxon>
        <taxon>Ascomycota</taxon>
        <taxon>Pezizomycotina</taxon>
        <taxon>Sordariomycetes</taxon>
        <taxon>Xylariomycetidae</taxon>
        <taxon>Xylariales</taxon>
        <taxon>Microdochiaceae</taxon>
        <taxon>Microdochium</taxon>
    </lineage>
</organism>
<dbReference type="RefSeq" id="XP_046008940.1">
    <property type="nucleotide sequence ID" value="XM_046157037.1"/>
</dbReference>
<feature type="region of interest" description="Disordered" evidence="1">
    <location>
        <begin position="487"/>
        <end position="586"/>
    </location>
</feature>
<name>A0A9P9BLY4_9PEZI</name>
<evidence type="ECO:0000256" key="1">
    <source>
        <dbReference type="SAM" id="MobiDB-lite"/>
    </source>
</evidence>
<proteinExistence type="predicted"/>
<keyword evidence="3" id="KW-1185">Reference proteome</keyword>
<accession>A0A9P9BLY4</accession>
<dbReference type="EMBL" id="JAGTJQ010000008">
    <property type="protein sequence ID" value="KAH7025723.1"/>
    <property type="molecule type" value="Genomic_DNA"/>
</dbReference>
<feature type="compositionally biased region" description="Basic and acidic residues" evidence="1">
    <location>
        <begin position="512"/>
        <end position="524"/>
    </location>
</feature>
<dbReference type="OrthoDB" id="10484547at2759"/>
<feature type="compositionally biased region" description="Polar residues" evidence="1">
    <location>
        <begin position="421"/>
        <end position="435"/>
    </location>
</feature>
<evidence type="ECO:0000313" key="3">
    <source>
        <dbReference type="Proteomes" id="UP000756346"/>
    </source>
</evidence>
<sequence>MSHVEARWIANSLDSLEQQAFSTTRGSRSSWDVGDLSLLEKLLSQYQDQPVQLNFVATCRTEATARCPSQASGSELCQQVERHSEIDPDRGDDMEGDEGYQTQHMLASPPKIPVRFSSLSKIQREQRRAQFSPSPPSLPNAMLQAAILGRQIDIVDYLITEFRWFLSIDDAIMHAVLLAGDLGTLRILYSHYPRIINYRFQAMPKSAAIDLSYVRPAPVRGPTVSILEQVMSRGHLGLAYHDFALFLVEHGATMDTEGSTSHGTMYQAIQTRQPLSVVQACLKRGMARICMASIELAVQNNDHETLHLMFASSRPTRDEVSDREILRLAVPFTDTAEQGERPSCSRMLREYVLARQIHSRTQAKRRRMSSCRPISVLSTASQGYSIFPALAELECPMEAADDLIATPMLDCSDGLPRTRPPSYTSFVSQPRETSSPSPPYKAVPEHSWFRRRCRSRGTCCARMELPRLLSASAQAFRTWYEETSPLLECPEEEEDVNTAGEKTTSSSSKNNNNDKHAHDTHESHGNWAIRPTQESLATTTWDKGKMASSTTVHTVQHQMKRTRRLIPPNDSTSLHSSDYSAKRFSL</sequence>
<dbReference type="AlphaFoldDB" id="A0A9P9BLY4"/>
<evidence type="ECO:0000313" key="2">
    <source>
        <dbReference type="EMBL" id="KAH7025723.1"/>
    </source>
</evidence>
<reference evidence="2" key="1">
    <citation type="journal article" date="2021" name="Nat. Commun.">
        <title>Genetic determinants of endophytism in the Arabidopsis root mycobiome.</title>
        <authorList>
            <person name="Mesny F."/>
            <person name="Miyauchi S."/>
            <person name="Thiergart T."/>
            <person name="Pickel B."/>
            <person name="Atanasova L."/>
            <person name="Karlsson M."/>
            <person name="Huettel B."/>
            <person name="Barry K.W."/>
            <person name="Haridas S."/>
            <person name="Chen C."/>
            <person name="Bauer D."/>
            <person name="Andreopoulos W."/>
            <person name="Pangilinan J."/>
            <person name="LaButti K."/>
            <person name="Riley R."/>
            <person name="Lipzen A."/>
            <person name="Clum A."/>
            <person name="Drula E."/>
            <person name="Henrissat B."/>
            <person name="Kohler A."/>
            <person name="Grigoriev I.V."/>
            <person name="Martin F.M."/>
            <person name="Hacquard S."/>
        </authorList>
    </citation>
    <scope>NUCLEOTIDE SEQUENCE</scope>
    <source>
        <strain evidence="2">MPI-CAGE-CH-0230</strain>
    </source>
</reference>
<protein>
    <submittedName>
        <fullName evidence="2">Uncharacterized protein</fullName>
    </submittedName>
</protein>
<feature type="compositionally biased region" description="Polar residues" evidence="1">
    <location>
        <begin position="569"/>
        <end position="579"/>
    </location>
</feature>
<feature type="region of interest" description="Disordered" evidence="1">
    <location>
        <begin position="420"/>
        <end position="441"/>
    </location>
</feature>
<feature type="compositionally biased region" description="Polar residues" evidence="1">
    <location>
        <begin position="532"/>
        <end position="557"/>
    </location>
</feature>
<feature type="compositionally biased region" description="Low complexity" evidence="1">
    <location>
        <begin position="502"/>
        <end position="511"/>
    </location>
</feature>
<comment type="caution">
    <text evidence="2">The sequence shown here is derived from an EMBL/GenBank/DDBJ whole genome shotgun (WGS) entry which is preliminary data.</text>
</comment>